<gene>
    <name evidence="1" type="ORF">LY11_05311</name>
</gene>
<protein>
    <submittedName>
        <fullName evidence="1">Uncharacterized protein</fullName>
    </submittedName>
</protein>
<reference evidence="1 2" key="1">
    <citation type="submission" date="2018-06" db="EMBL/GenBank/DDBJ databases">
        <title>Genomic Encyclopedia of Archaeal and Bacterial Type Strains, Phase II (KMG-II): from individual species to whole genera.</title>
        <authorList>
            <person name="Goeker M."/>
        </authorList>
    </citation>
    <scope>NUCLEOTIDE SEQUENCE [LARGE SCALE GENOMIC DNA]</scope>
    <source>
        <strain evidence="1 2">DSM 14825</strain>
    </source>
</reference>
<proteinExistence type="predicted"/>
<dbReference type="EMBL" id="QLLR01000073">
    <property type="protein sequence ID" value="RAJ19186.1"/>
    <property type="molecule type" value="Genomic_DNA"/>
</dbReference>
<sequence>MDKPIDNFKIQPISEELRETLPVCYFLFTLMNENSHEKYVFNTITKSSFHKTDTYFTLPFYKTISNIF</sequence>
<dbReference type="Proteomes" id="UP000249754">
    <property type="component" value="Unassembled WGS sequence"/>
</dbReference>
<name>A0A327RQ92_9SPHI</name>
<comment type="caution">
    <text evidence="1">The sequence shown here is derived from an EMBL/GenBank/DDBJ whole genome shotgun (WGS) entry which is preliminary data.</text>
</comment>
<accession>A0A327RQ92</accession>
<evidence type="ECO:0000313" key="1">
    <source>
        <dbReference type="EMBL" id="RAJ19186.1"/>
    </source>
</evidence>
<dbReference type="AlphaFoldDB" id="A0A327RQ92"/>
<evidence type="ECO:0000313" key="2">
    <source>
        <dbReference type="Proteomes" id="UP000249754"/>
    </source>
</evidence>
<organism evidence="1 2">
    <name type="scientific">Pedobacter cryoconitis</name>
    <dbReference type="NCBI Taxonomy" id="188932"/>
    <lineage>
        <taxon>Bacteria</taxon>
        <taxon>Pseudomonadati</taxon>
        <taxon>Bacteroidota</taxon>
        <taxon>Sphingobacteriia</taxon>
        <taxon>Sphingobacteriales</taxon>
        <taxon>Sphingobacteriaceae</taxon>
        <taxon>Pedobacter</taxon>
    </lineage>
</organism>